<dbReference type="Gene3D" id="3.40.50.720">
    <property type="entry name" value="NAD(P)-binding Rossmann-like Domain"/>
    <property type="match status" value="1"/>
</dbReference>
<keyword evidence="1" id="KW-0560">Oxidoreductase</keyword>
<dbReference type="InterPro" id="IPR052228">
    <property type="entry name" value="Sec_Metab_Biosynth_Oxidored"/>
</dbReference>
<dbReference type="AlphaFoldDB" id="A0A8H3I738"/>
<keyword evidence="3" id="KW-1185">Reference proteome</keyword>
<reference evidence="2" key="1">
    <citation type="submission" date="2021-03" db="EMBL/GenBank/DDBJ databases">
        <authorList>
            <person name="Tagirdzhanova G."/>
        </authorList>
    </citation>
    <scope>NUCLEOTIDE SEQUENCE</scope>
</reference>
<accession>A0A8H3I738</accession>
<gene>
    <name evidence="2" type="ORF">GOMPHAMPRED_006888</name>
</gene>
<evidence type="ECO:0000256" key="1">
    <source>
        <dbReference type="ARBA" id="ARBA00023002"/>
    </source>
</evidence>
<dbReference type="OrthoDB" id="2898509at2759"/>
<comment type="caution">
    <text evidence="2">The sequence shown here is derived from an EMBL/GenBank/DDBJ whole genome shotgun (WGS) entry which is preliminary data.</text>
</comment>
<dbReference type="Proteomes" id="UP000664169">
    <property type="component" value="Unassembled WGS sequence"/>
</dbReference>
<organism evidence="2 3">
    <name type="scientific">Gomphillus americanus</name>
    <dbReference type="NCBI Taxonomy" id="1940652"/>
    <lineage>
        <taxon>Eukaryota</taxon>
        <taxon>Fungi</taxon>
        <taxon>Dikarya</taxon>
        <taxon>Ascomycota</taxon>
        <taxon>Pezizomycotina</taxon>
        <taxon>Lecanoromycetes</taxon>
        <taxon>OSLEUM clade</taxon>
        <taxon>Ostropomycetidae</taxon>
        <taxon>Ostropales</taxon>
        <taxon>Graphidaceae</taxon>
        <taxon>Gomphilloideae</taxon>
        <taxon>Gomphillus</taxon>
    </lineage>
</organism>
<sequence>MVALDEVHLTIPTLKNHGPGLVGVFVGGNSGIGASTLKAFVTHAGDSPKVYILARESLDRKLVLNYYARMQITQLLLPLLRRSPGTSSVLSILGGGRESPIFIDDLPLNKPGNYGLKQQFAHSIVSTDLMFERMASTAKNARVRFVHQFPGYVATNQVAGLGLVGIWSPVRWMLRVLEFCARPLAVPIKESGERTLFSAVSPRYRARAGDGDGEDDGAVVAVAGSDGVKGSGAYILHWNGEVGGVQSVLQPLRENGTGKVIEEHFHAEVERILHGGGGGGGGGGAAAAAWES</sequence>
<dbReference type="GO" id="GO:0016491">
    <property type="term" value="F:oxidoreductase activity"/>
    <property type="evidence" value="ECO:0007669"/>
    <property type="project" value="UniProtKB-KW"/>
</dbReference>
<dbReference type="PANTHER" id="PTHR47534">
    <property type="entry name" value="YALI0E05731P"/>
    <property type="match status" value="1"/>
</dbReference>
<dbReference type="PANTHER" id="PTHR47534:SF3">
    <property type="entry name" value="ALCOHOL DEHYDROGENASE-LIKE C-TERMINAL DOMAIN-CONTAINING PROTEIN"/>
    <property type="match status" value="1"/>
</dbReference>
<proteinExistence type="predicted"/>
<evidence type="ECO:0000313" key="3">
    <source>
        <dbReference type="Proteomes" id="UP000664169"/>
    </source>
</evidence>
<evidence type="ECO:0000313" key="2">
    <source>
        <dbReference type="EMBL" id="CAF9909865.1"/>
    </source>
</evidence>
<dbReference type="InterPro" id="IPR036291">
    <property type="entry name" value="NAD(P)-bd_dom_sf"/>
</dbReference>
<protein>
    <submittedName>
        <fullName evidence="2">Uncharacterized protein</fullName>
    </submittedName>
</protein>
<name>A0A8H3I738_9LECA</name>
<dbReference type="SUPFAM" id="SSF51735">
    <property type="entry name" value="NAD(P)-binding Rossmann-fold domains"/>
    <property type="match status" value="1"/>
</dbReference>
<dbReference type="EMBL" id="CAJPDQ010000005">
    <property type="protein sequence ID" value="CAF9909865.1"/>
    <property type="molecule type" value="Genomic_DNA"/>
</dbReference>